<dbReference type="InterPro" id="IPR013320">
    <property type="entry name" value="ConA-like_dom_sf"/>
</dbReference>
<dbReference type="GO" id="GO:0005975">
    <property type="term" value="P:carbohydrate metabolic process"/>
    <property type="evidence" value="ECO:0007669"/>
    <property type="project" value="InterPro"/>
</dbReference>
<dbReference type="InterPro" id="IPR006311">
    <property type="entry name" value="TAT_signal"/>
</dbReference>
<dbReference type="Proteomes" id="UP000830236">
    <property type="component" value="Chromosome"/>
</dbReference>
<dbReference type="InterPro" id="IPR000757">
    <property type="entry name" value="Beta-glucanase-like"/>
</dbReference>
<evidence type="ECO:0000256" key="2">
    <source>
        <dbReference type="SAM" id="SignalP"/>
    </source>
</evidence>
<organism evidence="4 5">
    <name type="scientific">Actinomyces graevenitzii</name>
    <dbReference type="NCBI Taxonomy" id="55565"/>
    <lineage>
        <taxon>Bacteria</taxon>
        <taxon>Bacillati</taxon>
        <taxon>Actinomycetota</taxon>
        <taxon>Actinomycetes</taxon>
        <taxon>Actinomycetales</taxon>
        <taxon>Actinomycetaceae</taxon>
        <taxon>Actinomyces</taxon>
    </lineage>
</organism>
<comment type="similarity">
    <text evidence="1">Belongs to the glycosyl hydrolase 16 family.</text>
</comment>
<evidence type="ECO:0000313" key="5">
    <source>
        <dbReference type="Proteomes" id="UP000830236"/>
    </source>
</evidence>
<dbReference type="EMBL" id="CP097095">
    <property type="protein sequence ID" value="UQF79317.1"/>
    <property type="molecule type" value="Genomic_DNA"/>
</dbReference>
<keyword evidence="4" id="KW-0378">Hydrolase</keyword>
<gene>
    <name evidence="4" type="ORF">M3I41_06930</name>
</gene>
<feature type="signal peptide" evidence="2">
    <location>
        <begin position="1"/>
        <end position="38"/>
    </location>
</feature>
<keyword evidence="2" id="KW-0732">Signal</keyword>
<dbReference type="PROSITE" id="PS51318">
    <property type="entry name" value="TAT"/>
    <property type="match status" value="1"/>
</dbReference>
<dbReference type="SUPFAM" id="SSF49899">
    <property type="entry name" value="Concanavalin A-like lectins/glucanases"/>
    <property type="match status" value="1"/>
</dbReference>
<dbReference type="KEGG" id="agh:M3I41_06930"/>
<dbReference type="AlphaFoldDB" id="A0A9E7AQM3"/>
<name>A0A9E7AQM3_9ACTO</name>
<evidence type="ECO:0000313" key="4">
    <source>
        <dbReference type="EMBL" id="UQF79317.1"/>
    </source>
</evidence>
<feature type="domain" description="GH16" evidence="3">
    <location>
        <begin position="36"/>
        <end position="314"/>
    </location>
</feature>
<dbReference type="Gene3D" id="2.60.120.200">
    <property type="match status" value="1"/>
</dbReference>
<reference evidence="4" key="1">
    <citation type="submission" date="2022-05" db="EMBL/GenBank/DDBJ databases">
        <title>Using nanopore sequencing to obtain complete genomes from saliva samples.</title>
        <authorList>
            <person name="Baker J.L."/>
        </authorList>
    </citation>
    <scope>NUCLEOTIDE SEQUENCE</scope>
    <source>
        <strain evidence="4">JCVI-JB-Ag32</strain>
    </source>
</reference>
<dbReference type="PANTHER" id="PTHR10963:SF55">
    <property type="entry name" value="GLYCOSIDE HYDROLASE FAMILY 16 PROTEIN"/>
    <property type="match status" value="1"/>
</dbReference>
<sequence>MKQKRVLRRGWLRKFAALTALVTAVAGLNLVGPQEAQAANSPYVPARYRLVWSDEFEGNSLNASNWTPATGAWGDNMQMVYKDQPRNLYVKDGSLHLVAYYEKGGVKTNVCGGQKVKTGKNCIQTRRYTSAMLRSRDKQHFKYGYYEARIKLPKGHSSWSSFWLLAQDKTYGDWPHSGEIDVFESKGYDPQFVQSTAHWFNKDKGKRDQSNNWNKKHFGINTQDGYHTYGLLWEPNKLTYYIDGVKTHEIKSPLRGTHSNGFMPFDKEFYLLLNHGVGGNFLEGHYNPAGGYIERQYVNGQDMSVDYVRVYQKK</sequence>
<dbReference type="GO" id="GO:0004553">
    <property type="term" value="F:hydrolase activity, hydrolyzing O-glycosyl compounds"/>
    <property type="evidence" value="ECO:0007669"/>
    <property type="project" value="InterPro"/>
</dbReference>
<dbReference type="PANTHER" id="PTHR10963">
    <property type="entry name" value="GLYCOSYL HYDROLASE-RELATED"/>
    <property type="match status" value="1"/>
</dbReference>
<feature type="chain" id="PRO_5038825809" evidence="2">
    <location>
        <begin position="39"/>
        <end position="314"/>
    </location>
</feature>
<dbReference type="Pfam" id="PF00722">
    <property type="entry name" value="Glyco_hydro_16"/>
    <property type="match status" value="1"/>
</dbReference>
<evidence type="ECO:0000259" key="3">
    <source>
        <dbReference type="PROSITE" id="PS51762"/>
    </source>
</evidence>
<accession>A0A9E7AQM3</accession>
<dbReference type="CDD" id="cd08023">
    <property type="entry name" value="GH16_laminarinase_like"/>
    <property type="match status" value="1"/>
</dbReference>
<evidence type="ECO:0000256" key="1">
    <source>
        <dbReference type="ARBA" id="ARBA00006865"/>
    </source>
</evidence>
<protein>
    <submittedName>
        <fullName evidence="4">Glycoside hydrolase family 16 protein</fullName>
    </submittedName>
</protein>
<dbReference type="InterPro" id="IPR050546">
    <property type="entry name" value="Glycosyl_Hydrlase_16"/>
</dbReference>
<dbReference type="PROSITE" id="PS51762">
    <property type="entry name" value="GH16_2"/>
    <property type="match status" value="1"/>
</dbReference>
<proteinExistence type="inferred from homology"/>